<dbReference type="Gene3D" id="2.60.40.1180">
    <property type="entry name" value="Golgi alpha-mannosidase II"/>
    <property type="match status" value="1"/>
</dbReference>
<dbReference type="SUPFAM" id="SSF51445">
    <property type="entry name" value="(Trans)glycosidases"/>
    <property type="match status" value="1"/>
</dbReference>
<evidence type="ECO:0000313" key="8">
    <source>
        <dbReference type="Proteomes" id="UP000001299"/>
    </source>
</evidence>
<keyword evidence="5" id="KW-1015">Disulfide bond</keyword>
<gene>
    <name evidence="7" type="primary">gh27A</name>
    <name evidence="7" type="ordered locus">bpr_I0090</name>
</gene>
<dbReference type="Pfam" id="PF16499">
    <property type="entry name" value="Melibiase_2"/>
    <property type="match status" value="1"/>
</dbReference>
<dbReference type="InterPro" id="IPR013780">
    <property type="entry name" value="Glyco_hydro_b"/>
</dbReference>
<keyword evidence="2" id="KW-0732">Signal</keyword>
<evidence type="ECO:0000256" key="5">
    <source>
        <dbReference type="RuleBase" id="RU361168"/>
    </source>
</evidence>
<keyword evidence="8" id="KW-1185">Reference proteome</keyword>
<dbReference type="eggNOG" id="COG1501">
    <property type="taxonomic scope" value="Bacteria"/>
</dbReference>
<name>E0RUF1_BUTPB</name>
<organism evidence="7 8">
    <name type="scientific">Butyrivibrio proteoclasticus (strain ATCC 51982 / DSM 14932 / B316)</name>
    <name type="common">Clostridium proteoclasticum</name>
    <dbReference type="NCBI Taxonomy" id="515622"/>
    <lineage>
        <taxon>Bacteria</taxon>
        <taxon>Bacillati</taxon>
        <taxon>Bacillota</taxon>
        <taxon>Clostridia</taxon>
        <taxon>Lachnospirales</taxon>
        <taxon>Lachnospiraceae</taxon>
        <taxon>Butyrivibrio</taxon>
    </lineage>
</organism>
<comment type="similarity">
    <text evidence="1 5">Belongs to the glycosyl hydrolase 27 family.</text>
</comment>
<dbReference type="EMBL" id="CP001810">
    <property type="protein sequence ID" value="ADL32841.1"/>
    <property type="molecule type" value="Genomic_DNA"/>
</dbReference>
<evidence type="ECO:0000259" key="6">
    <source>
        <dbReference type="Pfam" id="PF17801"/>
    </source>
</evidence>
<evidence type="ECO:0000256" key="2">
    <source>
        <dbReference type="ARBA" id="ARBA00022729"/>
    </source>
</evidence>
<dbReference type="PANTHER" id="PTHR11452:SF42">
    <property type="entry name" value="ALPHA-GALACTOSIDASE"/>
    <property type="match status" value="1"/>
</dbReference>
<dbReference type="STRING" id="515622.bpr_I0090"/>
<dbReference type="CAZy" id="GH27">
    <property type="family name" value="Glycoside Hydrolase Family 27"/>
</dbReference>
<dbReference type="PRINTS" id="PR00740">
    <property type="entry name" value="GLHYDRLASE27"/>
</dbReference>
<dbReference type="InterPro" id="IPR002241">
    <property type="entry name" value="Glyco_hydro_27"/>
</dbReference>
<dbReference type="KEGG" id="bpb:bpr_I0090"/>
<dbReference type="GO" id="GO:0004557">
    <property type="term" value="F:alpha-galactosidase activity"/>
    <property type="evidence" value="ECO:0007669"/>
    <property type="project" value="UniProtKB-EC"/>
</dbReference>
<dbReference type="Pfam" id="PF17801">
    <property type="entry name" value="Melibiase_C"/>
    <property type="match status" value="1"/>
</dbReference>
<evidence type="ECO:0000256" key="4">
    <source>
        <dbReference type="ARBA" id="ARBA00023295"/>
    </source>
</evidence>
<accession>E0RUF1</accession>
<dbReference type="PANTHER" id="PTHR11452">
    <property type="entry name" value="ALPHA-GALACTOSIDASE/ALPHA-N-ACETYLGALACTOSAMINIDASE"/>
    <property type="match status" value="1"/>
</dbReference>
<dbReference type="InterPro" id="IPR017853">
    <property type="entry name" value="GH"/>
</dbReference>
<dbReference type="RefSeq" id="WP_013279500.1">
    <property type="nucleotide sequence ID" value="NC_014387.1"/>
</dbReference>
<dbReference type="CDD" id="cd14792">
    <property type="entry name" value="GH27"/>
    <property type="match status" value="1"/>
</dbReference>
<dbReference type="InterPro" id="IPR041233">
    <property type="entry name" value="Melibiase_C"/>
</dbReference>
<keyword evidence="3 5" id="KW-0378">Hydrolase</keyword>
<comment type="catalytic activity">
    <reaction evidence="5">
        <text>Hydrolysis of terminal, non-reducing alpha-D-galactose residues in alpha-D-galactosides, including galactose oligosaccharides, galactomannans and galactolipids.</text>
        <dbReference type="EC" id="3.2.1.22"/>
    </reaction>
</comment>
<dbReference type="EC" id="3.2.1.22" evidence="5"/>
<dbReference type="Gene3D" id="3.20.20.70">
    <property type="entry name" value="Aldolase class I"/>
    <property type="match status" value="1"/>
</dbReference>
<evidence type="ECO:0000256" key="1">
    <source>
        <dbReference type="ARBA" id="ARBA00009743"/>
    </source>
</evidence>
<dbReference type="SUPFAM" id="SSF51011">
    <property type="entry name" value="Glycosyl hydrolase domain"/>
    <property type="match status" value="1"/>
</dbReference>
<proteinExistence type="inferred from homology"/>
<reference evidence="7 8" key="1">
    <citation type="journal article" date="2010" name="PLoS ONE">
        <title>The glycobiome of the rumen bacterium Butyrivibrio proteoclasticus B316(T) highlights adaptation to a polysaccharide-rich environment.</title>
        <authorList>
            <person name="Kelly W.J."/>
            <person name="Leahy S.C."/>
            <person name="Altermann E."/>
            <person name="Yeoman C.J."/>
            <person name="Dunne J.C."/>
            <person name="Kong Z."/>
            <person name="Pacheco D.M."/>
            <person name="Li D."/>
            <person name="Noel S.J."/>
            <person name="Moon C.D."/>
            <person name="Cookson A.L."/>
            <person name="Attwood G.T."/>
        </authorList>
    </citation>
    <scope>NUCLEOTIDE SEQUENCE [LARGE SCALE GENOMIC DNA]</scope>
    <source>
        <strain evidence="8">ATCC 51982 / DSM 14932 / B316</strain>
    </source>
</reference>
<protein>
    <recommendedName>
        <fullName evidence="5">Alpha-galactosidase</fullName>
        <ecNumber evidence="5">3.2.1.22</ecNumber>
    </recommendedName>
    <alternativeName>
        <fullName evidence="5">Melibiase</fullName>
    </alternativeName>
</protein>
<dbReference type="SMR" id="E0RUF1"/>
<dbReference type="GO" id="GO:0005975">
    <property type="term" value="P:carbohydrate metabolic process"/>
    <property type="evidence" value="ECO:0007669"/>
    <property type="project" value="InterPro"/>
</dbReference>
<sequence>MSEEKSYVAKRPPMGWNSWDCYGAAVTEDILLGNARYMAENLKEFGWEYIICDIQWYEPGADSHAYHKFTDLEMDEYSRLMPATDRFPSARDGKGFGPIAEQIHDMGLKFGIHIMRGVPRQAVHRNTPILGSKATARDIAHPASICMWNTDMYGVDANCEGAQEYYNSIFKLYAEWGIDYVKVDDIARIDCGPEAPGAGFSEIAMIKKAIANCGRDIVLSLSPGPARVEQKDFLLDNANMWRMTDDFWDKWDLLYGMFERCKAWEGIGCKDHWPDCDMLPIGHLCVCEDASGDETHKLSDDPARANKGHYTHFTEDEQKILMTLWCIFRSPLMIGAEMRDNDEFTLSLLTNKKLLNMHKHGKKAREISRKDDMVIWKSQTKDGKLYVAVFNIGEKENSAKIKFKDLGLDTKDEFPAIDVWEGSRYTIKDKKEVKLKPHSVVCFEIEAGETFSKS</sequence>
<evidence type="ECO:0000256" key="3">
    <source>
        <dbReference type="ARBA" id="ARBA00022801"/>
    </source>
</evidence>
<keyword evidence="4 5" id="KW-0326">Glycosidase</keyword>
<dbReference type="InterPro" id="IPR013785">
    <property type="entry name" value="Aldolase_TIM"/>
</dbReference>
<dbReference type="HOGENOM" id="CLU_013093_5_0_9"/>
<feature type="domain" description="Alpha galactosidase C-terminal" evidence="6">
    <location>
        <begin position="371"/>
        <end position="444"/>
    </location>
</feature>
<dbReference type="Proteomes" id="UP000001299">
    <property type="component" value="Chromosome 1"/>
</dbReference>
<evidence type="ECO:0000313" key="7">
    <source>
        <dbReference type="EMBL" id="ADL32841.1"/>
    </source>
</evidence>
<dbReference type="AlphaFoldDB" id="E0RUF1"/>